<keyword evidence="1" id="KW-0902">Two-component regulatory system</keyword>
<accession>A0A2T3NJD4</accession>
<comment type="caution">
    <text evidence="4">The sequence shown here is derived from an EMBL/GenBank/DDBJ whole genome shotgun (WGS) entry which is preliminary data.</text>
</comment>
<dbReference type="AlphaFoldDB" id="A0A2T3NJD4"/>
<sequence>MIDYDAFMEAMDGDVDMMSMIIELYNVEHGNDVELITELYNNQKIDELYQATHSLKGVLLTLCEDQVSIRLEAIEQLCKKGELPERAIIDNMLDEMLKVNEQISQLPLANYR</sequence>
<dbReference type="SUPFAM" id="SSF47226">
    <property type="entry name" value="Histidine-containing phosphotransfer domain, HPT domain"/>
    <property type="match status" value="1"/>
</dbReference>
<dbReference type="Gene3D" id="1.20.120.160">
    <property type="entry name" value="HPT domain"/>
    <property type="match status" value="1"/>
</dbReference>
<evidence type="ECO:0000259" key="3">
    <source>
        <dbReference type="PROSITE" id="PS50894"/>
    </source>
</evidence>
<dbReference type="InterPro" id="IPR036641">
    <property type="entry name" value="HPT_dom_sf"/>
</dbReference>
<reference evidence="4 5" key="1">
    <citation type="submission" date="2018-03" db="EMBL/GenBank/DDBJ databases">
        <title>Whole genome sequencing of Histamine producing bacteria.</title>
        <authorList>
            <person name="Butler K."/>
        </authorList>
    </citation>
    <scope>NUCLEOTIDE SEQUENCE [LARGE SCALE GENOMIC DNA]</scope>
    <source>
        <strain evidence="4 5">DSM 19138</strain>
    </source>
</reference>
<organism evidence="4 5">
    <name type="scientific">Photobacterium rosenbergii</name>
    <dbReference type="NCBI Taxonomy" id="294936"/>
    <lineage>
        <taxon>Bacteria</taxon>
        <taxon>Pseudomonadati</taxon>
        <taxon>Pseudomonadota</taxon>
        <taxon>Gammaproteobacteria</taxon>
        <taxon>Vibrionales</taxon>
        <taxon>Vibrionaceae</taxon>
        <taxon>Photobacterium</taxon>
    </lineage>
</organism>
<feature type="domain" description="HPt" evidence="3">
    <location>
        <begin position="14"/>
        <end position="110"/>
    </location>
</feature>
<evidence type="ECO:0000313" key="5">
    <source>
        <dbReference type="Proteomes" id="UP000241346"/>
    </source>
</evidence>
<name>A0A2T3NJD4_9GAMM</name>
<feature type="modified residue" description="Phosphohistidine" evidence="2">
    <location>
        <position position="53"/>
    </location>
</feature>
<keyword evidence="2" id="KW-0597">Phosphoprotein</keyword>
<evidence type="ECO:0000256" key="1">
    <source>
        <dbReference type="ARBA" id="ARBA00023012"/>
    </source>
</evidence>
<dbReference type="GO" id="GO:0004672">
    <property type="term" value="F:protein kinase activity"/>
    <property type="evidence" value="ECO:0007669"/>
    <property type="project" value="UniProtKB-ARBA"/>
</dbReference>
<dbReference type="Proteomes" id="UP000241346">
    <property type="component" value="Unassembled WGS sequence"/>
</dbReference>
<dbReference type="RefSeq" id="WP_158264467.1">
    <property type="nucleotide sequence ID" value="NZ_PYMB01000001.1"/>
</dbReference>
<dbReference type="OrthoDB" id="6401882at2"/>
<dbReference type="InterPro" id="IPR008207">
    <property type="entry name" value="Sig_transdc_His_kin_Hpt_dom"/>
</dbReference>
<dbReference type="GO" id="GO:0000160">
    <property type="term" value="P:phosphorelay signal transduction system"/>
    <property type="evidence" value="ECO:0007669"/>
    <property type="project" value="UniProtKB-KW"/>
</dbReference>
<evidence type="ECO:0000313" key="4">
    <source>
        <dbReference type="EMBL" id="PSW15562.1"/>
    </source>
</evidence>
<dbReference type="EMBL" id="PYMB01000001">
    <property type="protein sequence ID" value="PSW15562.1"/>
    <property type="molecule type" value="Genomic_DNA"/>
</dbReference>
<dbReference type="PROSITE" id="PS50894">
    <property type="entry name" value="HPT"/>
    <property type="match status" value="1"/>
</dbReference>
<evidence type="ECO:0000256" key="2">
    <source>
        <dbReference type="PROSITE-ProRule" id="PRU00110"/>
    </source>
</evidence>
<protein>
    <recommendedName>
        <fullName evidence="3">HPt domain-containing protein</fullName>
    </recommendedName>
</protein>
<proteinExistence type="predicted"/>
<gene>
    <name evidence="4" type="ORF">C9J01_00650</name>
</gene>